<dbReference type="PANTHER" id="PTHR24064">
    <property type="entry name" value="SOLUTE CARRIER FAMILY 22 MEMBER"/>
    <property type="match status" value="1"/>
</dbReference>
<dbReference type="PROSITE" id="PS00217">
    <property type="entry name" value="SUGAR_TRANSPORT_2"/>
    <property type="match status" value="1"/>
</dbReference>
<dbReference type="InterPro" id="IPR011701">
    <property type="entry name" value="MFS"/>
</dbReference>
<dbReference type="PROSITE" id="PS00216">
    <property type="entry name" value="SUGAR_TRANSPORT_1"/>
    <property type="match status" value="1"/>
</dbReference>
<dbReference type="GO" id="GO:0022857">
    <property type="term" value="F:transmembrane transporter activity"/>
    <property type="evidence" value="ECO:0007669"/>
    <property type="project" value="InterPro"/>
</dbReference>
<dbReference type="Pfam" id="PF07690">
    <property type="entry name" value="MFS_1"/>
    <property type="match status" value="1"/>
</dbReference>
<evidence type="ECO:0000256" key="5">
    <source>
        <dbReference type="SAM" id="MobiDB-lite"/>
    </source>
</evidence>
<feature type="transmembrane region" description="Helical" evidence="6">
    <location>
        <begin position="102"/>
        <end position="123"/>
    </location>
</feature>
<evidence type="ECO:0000256" key="2">
    <source>
        <dbReference type="ARBA" id="ARBA00022692"/>
    </source>
</evidence>
<evidence type="ECO:0000256" key="6">
    <source>
        <dbReference type="SAM" id="Phobius"/>
    </source>
</evidence>
<evidence type="ECO:0000256" key="4">
    <source>
        <dbReference type="ARBA" id="ARBA00023136"/>
    </source>
</evidence>
<feature type="transmembrane region" description="Helical" evidence="6">
    <location>
        <begin position="328"/>
        <end position="349"/>
    </location>
</feature>
<feature type="compositionally biased region" description="Polar residues" evidence="5">
    <location>
        <begin position="478"/>
        <end position="492"/>
    </location>
</feature>
<dbReference type="AlphaFoldDB" id="A0A7S3EPK4"/>
<keyword evidence="4 6" id="KW-0472">Membrane</keyword>
<dbReference type="SUPFAM" id="SSF103473">
    <property type="entry name" value="MFS general substrate transporter"/>
    <property type="match status" value="1"/>
</dbReference>
<evidence type="ECO:0000256" key="1">
    <source>
        <dbReference type="ARBA" id="ARBA00004141"/>
    </source>
</evidence>
<feature type="transmembrane region" description="Helical" evidence="6">
    <location>
        <begin position="427"/>
        <end position="446"/>
    </location>
</feature>
<feature type="transmembrane region" description="Helical" evidence="6">
    <location>
        <begin position="185"/>
        <end position="203"/>
    </location>
</feature>
<feature type="region of interest" description="Disordered" evidence="5">
    <location>
        <begin position="463"/>
        <end position="492"/>
    </location>
</feature>
<dbReference type="PROSITE" id="PS50850">
    <property type="entry name" value="MFS"/>
    <property type="match status" value="1"/>
</dbReference>
<dbReference type="Gene3D" id="1.20.1250.20">
    <property type="entry name" value="MFS general substrate transporter like domains"/>
    <property type="match status" value="1"/>
</dbReference>
<feature type="transmembrane region" description="Helical" evidence="6">
    <location>
        <begin position="12"/>
        <end position="33"/>
    </location>
</feature>
<dbReference type="EMBL" id="HBHX01001128">
    <property type="protein sequence ID" value="CAE0097114.1"/>
    <property type="molecule type" value="Transcribed_RNA"/>
</dbReference>
<dbReference type="InterPro" id="IPR005829">
    <property type="entry name" value="Sugar_transporter_CS"/>
</dbReference>
<feature type="transmembrane region" description="Helical" evidence="6">
    <location>
        <begin position="77"/>
        <end position="96"/>
    </location>
</feature>
<reference evidence="8" key="1">
    <citation type="submission" date="2021-01" db="EMBL/GenBank/DDBJ databases">
        <authorList>
            <person name="Corre E."/>
            <person name="Pelletier E."/>
            <person name="Niang G."/>
            <person name="Scheremetjew M."/>
            <person name="Finn R."/>
            <person name="Kale V."/>
            <person name="Holt S."/>
            <person name="Cochrane G."/>
            <person name="Meng A."/>
            <person name="Brown T."/>
            <person name="Cohen L."/>
        </authorList>
    </citation>
    <scope>NUCLEOTIDE SEQUENCE</scope>
    <source>
        <strain evidence="8">CCMP281</strain>
    </source>
</reference>
<feature type="transmembrane region" description="Helical" evidence="6">
    <location>
        <begin position="301"/>
        <end position="321"/>
    </location>
</feature>
<keyword evidence="2 6" id="KW-0812">Transmembrane</keyword>
<gene>
    <name evidence="8" type="ORF">HERI1096_LOCUS656</name>
</gene>
<dbReference type="InterPro" id="IPR036259">
    <property type="entry name" value="MFS_trans_sf"/>
</dbReference>
<dbReference type="InterPro" id="IPR020846">
    <property type="entry name" value="MFS_dom"/>
</dbReference>
<feature type="transmembrane region" description="Helical" evidence="6">
    <location>
        <begin position="246"/>
        <end position="266"/>
    </location>
</feature>
<organism evidence="8">
    <name type="scientific">Haptolina ericina</name>
    <dbReference type="NCBI Taxonomy" id="156174"/>
    <lineage>
        <taxon>Eukaryota</taxon>
        <taxon>Haptista</taxon>
        <taxon>Haptophyta</taxon>
        <taxon>Prymnesiophyceae</taxon>
        <taxon>Prymnesiales</taxon>
        <taxon>Prymnesiaceae</taxon>
        <taxon>Haptolina</taxon>
    </lineage>
</organism>
<feature type="transmembrane region" description="Helical" evidence="6">
    <location>
        <begin position="45"/>
        <end position="65"/>
    </location>
</feature>
<keyword evidence="3 6" id="KW-1133">Transmembrane helix</keyword>
<proteinExistence type="predicted"/>
<name>A0A7S3EPK4_9EUKA</name>
<feature type="domain" description="Major facilitator superfamily (MFS) profile" evidence="7">
    <location>
        <begin position="4"/>
        <end position="450"/>
    </location>
</feature>
<protein>
    <recommendedName>
        <fullName evidence="7">Major facilitator superfamily (MFS) profile domain-containing protein</fullName>
    </recommendedName>
</protein>
<feature type="transmembrane region" description="Helical" evidence="6">
    <location>
        <begin position="143"/>
        <end position="165"/>
    </location>
</feature>
<evidence type="ECO:0000313" key="8">
    <source>
        <dbReference type="EMBL" id="CAE0097114.1"/>
    </source>
</evidence>
<evidence type="ECO:0000259" key="7">
    <source>
        <dbReference type="PROSITE" id="PS50850"/>
    </source>
</evidence>
<sequence length="492" mass="53050">MLRNLIISAVSNFSTAYNLVIINIVSVVLEYQYCGGEKGCNAEVSNASTACLVGAIFGQLAFGYIGDWIGRGPALQLTMAMSILGAFISAFAVPITNSPETVFTFLTLTRFILGVGVGGVYPLAATISTESSSQADRGRNASLVFSMQGVANLLSPLIVWLLLVICGVPKTHSGEVLGKGSLGAAWRIALGLGALPGVLLIPFKTVPKMKASVGHSLEEPIGPVISSKPTMSLWDALKLKKYRWKLLGTAGGWFFFDITFYGNSLFQSEVLNNIFKANDVGSGPSDTDPPLSGDLPHNRCIQMTIIALLGLPGYYISVWLMDRLGRRFIQLQGFFFMAVIFLLLGLLYSTLETTAFGRIAMLLLYGLTFFFSNFGPNSTTFILPSETFPAHLRTTLNGFSAAMGKAGASIGSYCFKPLKILWGLENLLIVCAVVSLCGFTITYFFVEDRRKLSMNEADDSADEDAFSEVLSEHAAPVASSSREWTPPTISAQ</sequence>
<comment type="subcellular location">
    <subcellularLocation>
        <location evidence="1">Membrane</location>
        <topology evidence="1">Multi-pass membrane protein</topology>
    </subcellularLocation>
</comment>
<accession>A0A7S3EPK4</accession>
<evidence type="ECO:0000256" key="3">
    <source>
        <dbReference type="ARBA" id="ARBA00022989"/>
    </source>
</evidence>
<dbReference type="GO" id="GO:0016020">
    <property type="term" value="C:membrane"/>
    <property type="evidence" value="ECO:0007669"/>
    <property type="project" value="UniProtKB-SubCell"/>
</dbReference>